<name>A0A066Z8C1_9ACTN</name>
<proteinExistence type="predicted"/>
<dbReference type="HOGENOM" id="CLU_038143_2_0_11"/>
<keyword evidence="2" id="KW-0808">Transferase</keyword>
<dbReference type="PATRIC" id="fig|1348663.4.peg.1601"/>
<sequence length="390" mass="42257">MTVLWWVSVVALLAWVWLAVCHGGFWRTDQRVPRGGAEPSRWPEVVAVVPARDEAGVLPLSLPSLLAQEYPGRARVVLVDDHSTDGTAELARELAAAAPGLTLEVTTPPPLPEGWTGKLWALRHGVERAAEAGDAEWLLLTDADIAHRPGSLRALVAAGEAHRLDLVSQMARLRVESGWERLIVPAFVYFFAQLYPFRRSNRPGSRTAAAAGGCSLVRREALERAGGVAAIRGAVIDDVSLARAVKRSGGRTWLGLADRVDSVRPYPGLSPLWRMVSRSAYAQLRYSPLLLLGTVLGLALVYLVPPVAAVAGLLAGEWWTAAAGLAAWAVMAGTFAPMLRYYGRPVAEAPLLPFTALLYLLMTVDSAVQHWRGRGSAWKGRTYPHPQRAE</sequence>
<dbReference type="GO" id="GO:0016740">
    <property type="term" value="F:transferase activity"/>
    <property type="evidence" value="ECO:0007669"/>
    <property type="project" value="UniProtKB-KW"/>
</dbReference>
<keyword evidence="1" id="KW-0472">Membrane</keyword>
<dbReference type="EMBL" id="JNBY01000068">
    <property type="protein sequence ID" value="KDN86571.1"/>
    <property type="molecule type" value="Genomic_DNA"/>
</dbReference>
<feature type="transmembrane region" description="Helical" evidence="1">
    <location>
        <begin position="351"/>
        <end position="371"/>
    </location>
</feature>
<dbReference type="AlphaFoldDB" id="A0A066Z8C1"/>
<dbReference type="NCBIfam" id="TIGR03469">
    <property type="entry name" value="HpnB"/>
    <property type="match status" value="1"/>
</dbReference>
<feature type="transmembrane region" description="Helical" evidence="1">
    <location>
        <begin position="289"/>
        <end position="312"/>
    </location>
</feature>
<dbReference type="eggNOG" id="COG1215">
    <property type="taxonomic scope" value="Bacteria"/>
</dbReference>
<reference evidence="2 3" key="1">
    <citation type="submission" date="2014-05" db="EMBL/GenBank/DDBJ databases">
        <title>Draft Genome Sequence of Kitasatospora cheerisanensis KCTC 2395.</title>
        <authorList>
            <person name="Nam D.H."/>
        </authorList>
    </citation>
    <scope>NUCLEOTIDE SEQUENCE [LARGE SCALE GENOMIC DNA]</scope>
    <source>
        <strain evidence="2 3">KCTC 2395</strain>
    </source>
</reference>
<evidence type="ECO:0000256" key="1">
    <source>
        <dbReference type="SAM" id="Phobius"/>
    </source>
</evidence>
<dbReference type="Gene3D" id="3.90.550.10">
    <property type="entry name" value="Spore Coat Polysaccharide Biosynthesis Protein SpsA, Chain A"/>
    <property type="match status" value="1"/>
</dbReference>
<evidence type="ECO:0000313" key="2">
    <source>
        <dbReference type="EMBL" id="KDN86571.1"/>
    </source>
</evidence>
<accession>A0A066Z8C1</accession>
<dbReference type="Proteomes" id="UP000027178">
    <property type="component" value="Unassembled WGS sequence"/>
</dbReference>
<dbReference type="PANTHER" id="PTHR43646">
    <property type="entry name" value="GLYCOSYLTRANSFERASE"/>
    <property type="match status" value="1"/>
</dbReference>
<protein>
    <submittedName>
        <fullName evidence="2">Glycosyl transferase family 2</fullName>
    </submittedName>
</protein>
<dbReference type="PANTHER" id="PTHR43646:SF3">
    <property type="entry name" value="SLR1566 PROTEIN"/>
    <property type="match status" value="1"/>
</dbReference>
<dbReference type="InterPro" id="IPR017832">
    <property type="entry name" value="Glyco_trans_2_hopen-assoc_HpnB"/>
</dbReference>
<dbReference type="SUPFAM" id="SSF53448">
    <property type="entry name" value="Nucleotide-diphospho-sugar transferases"/>
    <property type="match status" value="1"/>
</dbReference>
<dbReference type="InterPro" id="IPR029044">
    <property type="entry name" value="Nucleotide-diphossugar_trans"/>
</dbReference>
<keyword evidence="1" id="KW-1133">Transmembrane helix</keyword>
<comment type="caution">
    <text evidence="2">The sequence shown here is derived from an EMBL/GenBank/DDBJ whole genome shotgun (WGS) entry which is preliminary data.</text>
</comment>
<gene>
    <name evidence="2" type="ORF">KCH_16670</name>
</gene>
<dbReference type="Pfam" id="PF13641">
    <property type="entry name" value="Glyco_tranf_2_3"/>
    <property type="match status" value="1"/>
</dbReference>
<feature type="transmembrane region" description="Helical" evidence="1">
    <location>
        <begin position="318"/>
        <end position="339"/>
    </location>
</feature>
<keyword evidence="1" id="KW-0812">Transmembrane</keyword>
<dbReference type="RefSeq" id="WP_035860615.1">
    <property type="nucleotide sequence ID" value="NZ_KK853997.1"/>
</dbReference>
<organism evidence="2 3">
    <name type="scientific">Kitasatospora cheerisanensis KCTC 2395</name>
    <dbReference type="NCBI Taxonomy" id="1348663"/>
    <lineage>
        <taxon>Bacteria</taxon>
        <taxon>Bacillati</taxon>
        <taxon>Actinomycetota</taxon>
        <taxon>Actinomycetes</taxon>
        <taxon>Kitasatosporales</taxon>
        <taxon>Streptomycetaceae</taxon>
        <taxon>Kitasatospora</taxon>
    </lineage>
</organism>
<keyword evidence="3" id="KW-1185">Reference proteome</keyword>
<evidence type="ECO:0000313" key="3">
    <source>
        <dbReference type="Proteomes" id="UP000027178"/>
    </source>
</evidence>